<organism evidence="2 3">
    <name type="scientific">Panagrellus redivivus</name>
    <name type="common">Microworm</name>
    <dbReference type="NCBI Taxonomy" id="6233"/>
    <lineage>
        <taxon>Eukaryota</taxon>
        <taxon>Metazoa</taxon>
        <taxon>Ecdysozoa</taxon>
        <taxon>Nematoda</taxon>
        <taxon>Chromadorea</taxon>
        <taxon>Rhabditida</taxon>
        <taxon>Tylenchina</taxon>
        <taxon>Panagrolaimomorpha</taxon>
        <taxon>Panagrolaimoidea</taxon>
        <taxon>Panagrolaimidae</taxon>
        <taxon>Panagrellus</taxon>
    </lineage>
</organism>
<name>A0A7E4URM0_PANRE</name>
<reference evidence="2" key="1">
    <citation type="journal article" date="2013" name="Genetics">
        <title>The draft genome and transcriptome of Panagrellus redivivus are shaped by the harsh demands of a free-living lifestyle.</title>
        <authorList>
            <person name="Srinivasan J."/>
            <person name="Dillman A.R."/>
            <person name="Macchietto M.G."/>
            <person name="Heikkinen L."/>
            <person name="Lakso M."/>
            <person name="Fracchia K.M."/>
            <person name="Antoshechkin I."/>
            <person name="Mortazavi A."/>
            <person name="Wong G."/>
            <person name="Sternberg P.W."/>
        </authorList>
    </citation>
    <scope>NUCLEOTIDE SEQUENCE [LARGE SCALE GENOMIC DNA]</scope>
    <source>
        <strain evidence="2">MT8872</strain>
    </source>
</reference>
<evidence type="ECO:0000313" key="3">
    <source>
        <dbReference type="WBParaSite" id="Pan_g11644.t1"/>
    </source>
</evidence>
<evidence type="ECO:0000313" key="2">
    <source>
        <dbReference type="Proteomes" id="UP000492821"/>
    </source>
</evidence>
<proteinExistence type="predicted"/>
<sequence length="139" mass="15157">MTAKLAKLDINTDDSPSTSNPSFSPLNSTSVAASDDHMSDEKPTETGTEAMITMGLPTKFTSTPLGFRKQTSRKSLSTIIGPISTSSTSIFLKHSLPCCDQLIKGQLNVLSVTFQINCFYPVIVLFAFTSTRFQYHVLI</sequence>
<feature type="region of interest" description="Disordered" evidence="1">
    <location>
        <begin position="1"/>
        <end position="49"/>
    </location>
</feature>
<evidence type="ECO:0000256" key="1">
    <source>
        <dbReference type="SAM" id="MobiDB-lite"/>
    </source>
</evidence>
<dbReference type="WBParaSite" id="Pan_g11644.t1">
    <property type="protein sequence ID" value="Pan_g11644.t1"/>
    <property type="gene ID" value="Pan_g11644"/>
</dbReference>
<feature type="compositionally biased region" description="Polar residues" evidence="1">
    <location>
        <begin position="13"/>
        <end position="32"/>
    </location>
</feature>
<feature type="compositionally biased region" description="Basic and acidic residues" evidence="1">
    <location>
        <begin position="34"/>
        <end position="44"/>
    </location>
</feature>
<accession>A0A7E4URM0</accession>
<protein>
    <submittedName>
        <fullName evidence="3">Ovule protein</fullName>
    </submittedName>
</protein>
<reference evidence="3" key="2">
    <citation type="submission" date="2020-10" db="UniProtKB">
        <authorList>
            <consortium name="WormBaseParasite"/>
        </authorList>
    </citation>
    <scope>IDENTIFICATION</scope>
</reference>
<keyword evidence="2" id="KW-1185">Reference proteome</keyword>
<dbReference type="AlphaFoldDB" id="A0A7E4URM0"/>
<dbReference type="Proteomes" id="UP000492821">
    <property type="component" value="Unassembled WGS sequence"/>
</dbReference>